<keyword evidence="2" id="KW-1185">Reference proteome</keyword>
<proteinExistence type="predicted"/>
<dbReference type="Proteomes" id="UP000813018">
    <property type="component" value="Unassembled WGS sequence"/>
</dbReference>
<gene>
    <name evidence="1" type="ORF">K0O23_12540</name>
</gene>
<comment type="caution">
    <text evidence="1">The sequence shown here is derived from an EMBL/GenBank/DDBJ whole genome shotgun (WGS) entry which is preliminary data.</text>
</comment>
<evidence type="ECO:0000313" key="2">
    <source>
        <dbReference type="Proteomes" id="UP000813018"/>
    </source>
</evidence>
<reference evidence="1 2" key="1">
    <citation type="journal article" date="2016" name="Int. J. Syst. Evol. Microbiol.">
        <title>Pontibacter aydingkolensis sp. nov., isolated from soil of a salt lake.</title>
        <authorList>
            <person name="Osman G."/>
            <person name="Zhang T."/>
            <person name="Lou K."/>
            <person name="Gao Y."/>
            <person name="Chang W."/>
            <person name="Lin Q."/>
            <person name="Yang H.M."/>
            <person name="Huo X.D."/>
            <person name="Wang N."/>
        </authorList>
    </citation>
    <scope>NUCLEOTIDE SEQUENCE [LARGE SCALE GENOMIC DNA]</scope>
    <source>
        <strain evidence="1 2">KACC 19255</strain>
    </source>
</reference>
<evidence type="ECO:0000313" key="1">
    <source>
        <dbReference type="EMBL" id="MBW7467894.1"/>
    </source>
</evidence>
<dbReference type="EMBL" id="JAHYXK010000009">
    <property type="protein sequence ID" value="MBW7467894.1"/>
    <property type="molecule type" value="Genomic_DNA"/>
</dbReference>
<sequence length="132" mass="15344">MYINNYAKDLLAISIDNGQIIHRSNLAQIDFNGEHSHSKLKGKVFHVKKYRDKVLLITNMDVLVYNEELQLQKKLLDSVAVKNPRLIKGFVGSFDYTVEEDSVKLIYNIKSYRYGLNDLDKPVIVEDYTFML</sequence>
<protein>
    <submittedName>
        <fullName evidence="1">Uncharacterized protein</fullName>
    </submittedName>
</protein>
<organism evidence="1 2">
    <name type="scientific">Pontibacter aydingkolensis</name>
    <dbReference type="NCBI Taxonomy" id="1911536"/>
    <lineage>
        <taxon>Bacteria</taxon>
        <taxon>Pseudomonadati</taxon>
        <taxon>Bacteroidota</taxon>
        <taxon>Cytophagia</taxon>
        <taxon>Cytophagales</taxon>
        <taxon>Hymenobacteraceae</taxon>
        <taxon>Pontibacter</taxon>
    </lineage>
</organism>
<name>A0ABS7CVJ8_9BACT</name>
<accession>A0ABS7CVJ8</accession>
<dbReference type="RefSeq" id="WP_219877765.1">
    <property type="nucleotide sequence ID" value="NZ_JAHYXK010000009.1"/>
</dbReference>